<evidence type="ECO:0008006" key="3">
    <source>
        <dbReference type="Google" id="ProtNLM"/>
    </source>
</evidence>
<name>A0ABT0PW36_9FLAO</name>
<reference evidence="1 2" key="1">
    <citation type="submission" date="2022-05" db="EMBL/GenBank/DDBJ databases">
        <authorList>
            <person name="Park J.-S."/>
        </authorList>
    </citation>
    <scope>NUCLEOTIDE SEQUENCE [LARGE SCALE GENOMIC DNA]</scope>
    <source>
        <strain evidence="1 2">2012CJ35-5</strain>
    </source>
</reference>
<dbReference type="SUPFAM" id="SSF63829">
    <property type="entry name" value="Calcium-dependent phosphotriesterase"/>
    <property type="match status" value="1"/>
</dbReference>
<comment type="caution">
    <text evidence="1">The sequence shown here is derived from an EMBL/GenBank/DDBJ whole genome shotgun (WGS) entry which is preliminary data.</text>
</comment>
<dbReference type="PROSITE" id="PS51257">
    <property type="entry name" value="PROKAR_LIPOPROTEIN"/>
    <property type="match status" value="1"/>
</dbReference>
<evidence type="ECO:0000313" key="2">
    <source>
        <dbReference type="Proteomes" id="UP001203607"/>
    </source>
</evidence>
<keyword evidence="2" id="KW-1185">Reference proteome</keyword>
<organism evidence="1 2">
    <name type="scientific">Flagellimonas spongiicola</name>
    <dbReference type="NCBI Taxonomy" id="2942208"/>
    <lineage>
        <taxon>Bacteria</taxon>
        <taxon>Pseudomonadati</taxon>
        <taxon>Bacteroidota</taxon>
        <taxon>Flavobacteriia</taxon>
        <taxon>Flavobacteriales</taxon>
        <taxon>Flavobacteriaceae</taxon>
        <taxon>Flagellimonas</taxon>
    </lineage>
</organism>
<protein>
    <recommendedName>
        <fullName evidence="3">ATP-binding protein</fullName>
    </recommendedName>
</protein>
<dbReference type="InterPro" id="IPR011042">
    <property type="entry name" value="6-blade_b-propeller_TolB-like"/>
</dbReference>
<dbReference type="RefSeq" id="WP_249658131.1">
    <property type="nucleotide sequence ID" value="NZ_JAMFMA010000003.1"/>
</dbReference>
<dbReference type="EMBL" id="JAMFMA010000003">
    <property type="protein sequence ID" value="MCL6274942.1"/>
    <property type="molecule type" value="Genomic_DNA"/>
</dbReference>
<proteinExistence type="predicted"/>
<dbReference type="Proteomes" id="UP001203607">
    <property type="component" value="Unassembled WGS sequence"/>
</dbReference>
<dbReference type="Gene3D" id="2.120.10.30">
    <property type="entry name" value="TolB, C-terminal domain"/>
    <property type="match status" value="1"/>
</dbReference>
<sequence>MNKRLIILSLVLILIGCKNQSDQTARSWDIPSSKNWNHHGFLNVESITYDNLNQVFYVSNGLDYKPGSNGFISKISKEGQLMDLKWVTGLNRPTGMAIYDSILYVADVNSLVQINTKNGKIINRFAEPISNSGLNDVAITKKGEVFVSASFVHSIFKLNNGVLEQWLKEPEKLKLANGICFQNDKLVVAGLDISSIDLGSKEIALLPLNPMIKDFDGISPDGQGGYFLTTVENSGLYYFNGKENIIKLLQTDAYFGDIEFNPKNNVLYAPRGEKNAAEFFISELILELGD</sequence>
<evidence type="ECO:0000313" key="1">
    <source>
        <dbReference type="EMBL" id="MCL6274942.1"/>
    </source>
</evidence>
<accession>A0ABT0PW36</accession>
<gene>
    <name evidence="1" type="ORF">M3P19_13050</name>
</gene>